<dbReference type="EMBL" id="JAQQWI010000022">
    <property type="protein sequence ID" value="KAK7996136.1"/>
    <property type="molecule type" value="Genomic_DNA"/>
</dbReference>
<dbReference type="Proteomes" id="UP001396898">
    <property type="component" value="Unassembled WGS sequence"/>
</dbReference>
<feature type="transmembrane region" description="Helical" evidence="1">
    <location>
        <begin position="142"/>
        <end position="161"/>
    </location>
</feature>
<protein>
    <submittedName>
        <fullName evidence="2">Uncharacterized protein</fullName>
    </submittedName>
</protein>
<comment type="caution">
    <text evidence="2">The sequence shown here is derived from an EMBL/GenBank/DDBJ whole genome shotgun (WGS) entry which is preliminary data.</text>
</comment>
<reference evidence="2 3" key="1">
    <citation type="submission" date="2023-01" db="EMBL/GenBank/DDBJ databases">
        <title>Analysis of 21 Apiospora genomes using comparative genomics revels a genus with tremendous synthesis potential of carbohydrate active enzymes and secondary metabolites.</title>
        <authorList>
            <person name="Sorensen T."/>
        </authorList>
    </citation>
    <scope>NUCLEOTIDE SEQUENCE [LARGE SCALE GENOMIC DNA]</scope>
    <source>
        <strain evidence="2 3">CBS 20057</strain>
    </source>
</reference>
<keyword evidence="3" id="KW-1185">Reference proteome</keyword>
<keyword evidence="1" id="KW-0472">Membrane</keyword>
<keyword evidence="1" id="KW-1133">Transmembrane helix</keyword>
<proteinExistence type="predicted"/>
<sequence>MSQYTSDGSGNESDEDTLPSWADQVANFPQRTAHTGMVQDWLELFLARRTFDDEEINEFLVEVRLDGKDLHTLSKNKLLDCLPKDPEETGVEGSTYRFEQMRRHLLTDIMRAREEVGIETAKVQKGPEVANVHKPVPVLRDVMIGFIVAFAIILIWGLSLAHGRD</sequence>
<evidence type="ECO:0000313" key="3">
    <source>
        <dbReference type="Proteomes" id="UP001396898"/>
    </source>
</evidence>
<name>A0ABR1R286_9PEZI</name>
<accession>A0ABR1R286</accession>
<keyword evidence="1" id="KW-0812">Transmembrane</keyword>
<organism evidence="2 3">
    <name type="scientific">Apiospora marii</name>
    <dbReference type="NCBI Taxonomy" id="335849"/>
    <lineage>
        <taxon>Eukaryota</taxon>
        <taxon>Fungi</taxon>
        <taxon>Dikarya</taxon>
        <taxon>Ascomycota</taxon>
        <taxon>Pezizomycotina</taxon>
        <taxon>Sordariomycetes</taxon>
        <taxon>Xylariomycetidae</taxon>
        <taxon>Amphisphaeriales</taxon>
        <taxon>Apiosporaceae</taxon>
        <taxon>Apiospora</taxon>
    </lineage>
</organism>
<evidence type="ECO:0000313" key="2">
    <source>
        <dbReference type="EMBL" id="KAK7996136.1"/>
    </source>
</evidence>
<evidence type="ECO:0000256" key="1">
    <source>
        <dbReference type="SAM" id="Phobius"/>
    </source>
</evidence>
<gene>
    <name evidence="2" type="ORF">PG991_015603</name>
</gene>